<dbReference type="CDD" id="cd04301">
    <property type="entry name" value="NAT_SF"/>
    <property type="match status" value="1"/>
</dbReference>
<proteinExistence type="predicted"/>
<dbReference type="InterPro" id="IPR000182">
    <property type="entry name" value="GNAT_dom"/>
</dbReference>
<reference evidence="2" key="1">
    <citation type="journal article" date="2020" name="Stud. Mycol.">
        <title>101 Dothideomycetes genomes: a test case for predicting lifestyles and emergence of pathogens.</title>
        <authorList>
            <person name="Haridas S."/>
            <person name="Albert R."/>
            <person name="Binder M."/>
            <person name="Bloem J."/>
            <person name="Labutti K."/>
            <person name="Salamov A."/>
            <person name="Andreopoulos B."/>
            <person name="Baker S."/>
            <person name="Barry K."/>
            <person name="Bills G."/>
            <person name="Bluhm B."/>
            <person name="Cannon C."/>
            <person name="Castanera R."/>
            <person name="Culley D."/>
            <person name="Daum C."/>
            <person name="Ezra D."/>
            <person name="Gonzalez J."/>
            <person name="Henrissat B."/>
            <person name="Kuo A."/>
            <person name="Liang C."/>
            <person name="Lipzen A."/>
            <person name="Lutzoni F."/>
            <person name="Magnuson J."/>
            <person name="Mondo S."/>
            <person name="Nolan M."/>
            <person name="Ohm R."/>
            <person name="Pangilinan J."/>
            <person name="Park H.-J."/>
            <person name="Ramirez L."/>
            <person name="Alfaro M."/>
            <person name="Sun H."/>
            <person name="Tritt A."/>
            <person name="Yoshinaga Y."/>
            <person name="Zwiers L.-H."/>
            <person name="Turgeon B."/>
            <person name="Goodwin S."/>
            <person name="Spatafora J."/>
            <person name="Crous P."/>
            <person name="Grigoriev I."/>
        </authorList>
    </citation>
    <scope>NUCLEOTIDE SEQUENCE</scope>
    <source>
        <strain evidence="2">ATCC 74209</strain>
    </source>
</reference>
<evidence type="ECO:0000259" key="1">
    <source>
        <dbReference type="PROSITE" id="PS51186"/>
    </source>
</evidence>
<dbReference type="SUPFAM" id="SSF55729">
    <property type="entry name" value="Acyl-CoA N-acyltransferases (Nat)"/>
    <property type="match status" value="1"/>
</dbReference>
<dbReference type="GO" id="GO:0016747">
    <property type="term" value="F:acyltransferase activity, transferring groups other than amino-acyl groups"/>
    <property type="evidence" value="ECO:0007669"/>
    <property type="project" value="InterPro"/>
</dbReference>
<dbReference type="Proteomes" id="UP000799536">
    <property type="component" value="Unassembled WGS sequence"/>
</dbReference>
<dbReference type="InterPro" id="IPR016181">
    <property type="entry name" value="Acyl_CoA_acyltransferase"/>
</dbReference>
<gene>
    <name evidence="2" type="ORF">GQ43DRAFT_412364</name>
</gene>
<dbReference type="Gene3D" id="3.40.630.30">
    <property type="match status" value="1"/>
</dbReference>
<accession>A0A9P4JQ13</accession>
<organism evidence="2 3">
    <name type="scientific">Delitschia confertaspora ATCC 74209</name>
    <dbReference type="NCBI Taxonomy" id="1513339"/>
    <lineage>
        <taxon>Eukaryota</taxon>
        <taxon>Fungi</taxon>
        <taxon>Dikarya</taxon>
        <taxon>Ascomycota</taxon>
        <taxon>Pezizomycotina</taxon>
        <taxon>Dothideomycetes</taxon>
        <taxon>Pleosporomycetidae</taxon>
        <taxon>Pleosporales</taxon>
        <taxon>Delitschiaceae</taxon>
        <taxon>Delitschia</taxon>
    </lineage>
</organism>
<dbReference type="AlphaFoldDB" id="A0A9P4JQ13"/>
<dbReference type="OrthoDB" id="2115692at2759"/>
<sequence length="232" mass="25988">MPSSNITIAPLTPSSSPLYAAVRHESFKQTLNYILYAREPSQASLDQVAENVAKDIETKPNYFYFLAKDSEGNACAGAKWQFNGTGKDGMEVGERSWEEVERELTVPEGYKESDPRVWKAFFNMLNGAKREILGQRPYLILQTLVTHPNHERKGAGSALLRWGLEQADAKGVETYLEASQIGAPLYARYGFQPVKDLVFDLRDFGYDGPEDKMRQVFTLMIRSPQGKVGSPA</sequence>
<keyword evidence="3" id="KW-1185">Reference proteome</keyword>
<evidence type="ECO:0000313" key="3">
    <source>
        <dbReference type="Proteomes" id="UP000799536"/>
    </source>
</evidence>
<dbReference type="PROSITE" id="PS51186">
    <property type="entry name" value="GNAT"/>
    <property type="match status" value="1"/>
</dbReference>
<name>A0A9P4JQ13_9PLEO</name>
<comment type="caution">
    <text evidence="2">The sequence shown here is derived from an EMBL/GenBank/DDBJ whole genome shotgun (WGS) entry which is preliminary data.</text>
</comment>
<protein>
    <submittedName>
        <fullName evidence="2">Acyl-CoA N-acyltransferase</fullName>
    </submittedName>
</protein>
<dbReference type="EMBL" id="ML993914">
    <property type="protein sequence ID" value="KAF2203085.1"/>
    <property type="molecule type" value="Genomic_DNA"/>
</dbReference>
<dbReference type="InterPro" id="IPR052523">
    <property type="entry name" value="Trichothecene_AcTrans"/>
</dbReference>
<evidence type="ECO:0000313" key="2">
    <source>
        <dbReference type="EMBL" id="KAF2203085.1"/>
    </source>
</evidence>
<dbReference type="Pfam" id="PF13508">
    <property type="entry name" value="Acetyltransf_7"/>
    <property type="match status" value="1"/>
</dbReference>
<dbReference type="PANTHER" id="PTHR42791:SF14">
    <property type="entry name" value="N-ACETYLTRANSFERASE DOMAIN-CONTAINING PROTEIN"/>
    <property type="match status" value="1"/>
</dbReference>
<dbReference type="PANTHER" id="PTHR42791">
    <property type="entry name" value="GNAT FAMILY ACETYLTRANSFERASE"/>
    <property type="match status" value="1"/>
</dbReference>
<feature type="domain" description="N-acetyltransferase" evidence="1">
    <location>
        <begin position="6"/>
        <end position="218"/>
    </location>
</feature>